<dbReference type="OrthoDB" id="6522694at2"/>
<proteinExistence type="predicted"/>
<evidence type="ECO:0000313" key="3">
    <source>
        <dbReference type="Proteomes" id="UP000319411"/>
    </source>
</evidence>
<name>A0A518XDA5_9GAMM</name>
<keyword evidence="1" id="KW-1133">Transmembrane helix</keyword>
<keyword evidence="1" id="KW-0812">Transmembrane</keyword>
<feature type="transmembrane region" description="Helical" evidence="1">
    <location>
        <begin position="106"/>
        <end position="131"/>
    </location>
</feature>
<reference evidence="2 3" key="1">
    <citation type="submission" date="2018-10" db="EMBL/GenBank/DDBJ databases">
        <title>Genome Sequencing of Pantoea dispersa DSM 32899.</title>
        <authorList>
            <person name="Nawrath M."/>
            <person name="Ottenheim C."/>
            <person name="Wilm A."/>
            <person name="Zimmermann W."/>
            <person name="Wu J.C."/>
        </authorList>
    </citation>
    <scope>NUCLEOTIDE SEQUENCE [LARGE SCALE GENOMIC DNA]</scope>
    <source>
        <strain evidence="2 3">DSM 32899</strain>
    </source>
</reference>
<gene>
    <name evidence="2" type="ORF">D8B20_09880</name>
</gene>
<dbReference type="EMBL" id="CP032702">
    <property type="protein sequence ID" value="QDY42182.1"/>
    <property type="molecule type" value="Genomic_DNA"/>
</dbReference>
<feature type="transmembrane region" description="Helical" evidence="1">
    <location>
        <begin position="50"/>
        <end position="70"/>
    </location>
</feature>
<dbReference type="AlphaFoldDB" id="A0A518XDA5"/>
<dbReference type="Proteomes" id="UP000319411">
    <property type="component" value="Chromosome"/>
</dbReference>
<dbReference type="RefSeq" id="WP_145888716.1">
    <property type="nucleotide sequence ID" value="NZ_CP032702.1"/>
</dbReference>
<dbReference type="KEGG" id="pdis:D8B20_09880"/>
<organism evidence="2 3">
    <name type="scientific">Candidatus Pantoea soli</name>
    <dbReference type="NCBI Taxonomy" id="3098669"/>
    <lineage>
        <taxon>Bacteria</taxon>
        <taxon>Pseudomonadati</taxon>
        <taxon>Pseudomonadota</taxon>
        <taxon>Gammaproteobacteria</taxon>
        <taxon>Enterobacterales</taxon>
        <taxon>Erwiniaceae</taxon>
        <taxon>Pantoea</taxon>
    </lineage>
</organism>
<keyword evidence="1" id="KW-0472">Membrane</keyword>
<evidence type="ECO:0000313" key="2">
    <source>
        <dbReference type="EMBL" id="QDY42182.1"/>
    </source>
</evidence>
<protein>
    <submittedName>
        <fullName evidence="2">Uncharacterized protein</fullName>
    </submittedName>
</protein>
<feature type="transmembrane region" description="Helical" evidence="1">
    <location>
        <begin position="7"/>
        <end position="30"/>
    </location>
</feature>
<accession>A0A518XDA5</accession>
<sequence>MTTLLSYIAVGCAIIPFFITATQFIIYSINKGKYDTLLSLYFDNGFDLPPLYKFYGSMGFFGSFGMSYFFSRLKKGKKIIFQPKEQIAISMFLKRIDEKITKWLDIYYSLSLFALFMYSIFVVMSLIKVVIMHF</sequence>
<evidence type="ECO:0000256" key="1">
    <source>
        <dbReference type="SAM" id="Phobius"/>
    </source>
</evidence>
<keyword evidence="3" id="KW-1185">Reference proteome</keyword>